<proteinExistence type="predicted"/>
<organism evidence="1 2">
    <name type="scientific">Cytospora leucostoma</name>
    <dbReference type="NCBI Taxonomy" id="1230097"/>
    <lineage>
        <taxon>Eukaryota</taxon>
        <taxon>Fungi</taxon>
        <taxon>Dikarya</taxon>
        <taxon>Ascomycota</taxon>
        <taxon>Pezizomycotina</taxon>
        <taxon>Sordariomycetes</taxon>
        <taxon>Sordariomycetidae</taxon>
        <taxon>Diaporthales</taxon>
        <taxon>Cytosporaceae</taxon>
        <taxon>Cytospora</taxon>
    </lineage>
</organism>
<reference evidence="1 2" key="1">
    <citation type="submission" date="2015-09" db="EMBL/GenBank/DDBJ databases">
        <title>Host preference determinants of Valsa canker pathogens revealed by comparative genomics.</title>
        <authorList>
            <person name="Yin Z."/>
            <person name="Huang L."/>
        </authorList>
    </citation>
    <scope>NUCLEOTIDE SEQUENCE [LARGE SCALE GENOMIC DNA]</scope>
    <source>
        <strain evidence="1 2">SXYLt</strain>
    </source>
</reference>
<evidence type="ECO:0000313" key="1">
    <source>
        <dbReference type="EMBL" id="ROW02006.1"/>
    </source>
</evidence>
<dbReference type="Proteomes" id="UP000285146">
    <property type="component" value="Unassembled WGS sequence"/>
</dbReference>
<dbReference type="InParanoid" id="A0A423WFM7"/>
<dbReference type="AlphaFoldDB" id="A0A423WFM7"/>
<dbReference type="OrthoDB" id="10532643at2759"/>
<evidence type="ECO:0000313" key="2">
    <source>
        <dbReference type="Proteomes" id="UP000285146"/>
    </source>
</evidence>
<protein>
    <submittedName>
        <fullName evidence="1">Uncharacterized protein</fullName>
    </submittedName>
</protein>
<gene>
    <name evidence="1" type="ORF">VPNG_07632</name>
</gene>
<sequence length="91" mass="9791">MVNPHQPAQSRHGLVLANNVMVPTFAPSVTQVVSKTTTPTRSLNAYAPIFKPTSSATPNTHKMTNTEKTLHAEAAVFVPKAQGILDSPWRG</sequence>
<name>A0A423WFM7_9PEZI</name>
<keyword evidence="2" id="KW-1185">Reference proteome</keyword>
<dbReference type="EMBL" id="LKEB01000052">
    <property type="protein sequence ID" value="ROW02006.1"/>
    <property type="molecule type" value="Genomic_DNA"/>
</dbReference>
<comment type="caution">
    <text evidence="1">The sequence shown here is derived from an EMBL/GenBank/DDBJ whole genome shotgun (WGS) entry which is preliminary data.</text>
</comment>
<accession>A0A423WFM7</accession>